<evidence type="ECO:0000259" key="1">
    <source>
        <dbReference type="PROSITE" id="PS50235"/>
    </source>
</evidence>
<organism evidence="2">
    <name type="scientific">Hokovirus HKV1</name>
    <dbReference type="NCBI Taxonomy" id="1977638"/>
    <lineage>
        <taxon>Viruses</taxon>
        <taxon>Varidnaviria</taxon>
        <taxon>Bamfordvirae</taxon>
        <taxon>Nucleocytoviricota</taxon>
        <taxon>Megaviricetes</taxon>
        <taxon>Imitervirales</taxon>
        <taxon>Mimiviridae</taxon>
        <taxon>Klosneuvirinae</taxon>
        <taxon>Hokovirus</taxon>
    </lineage>
</organism>
<proteinExistence type="predicted"/>
<dbReference type="InterPro" id="IPR028889">
    <property type="entry name" value="USP"/>
</dbReference>
<protein>
    <submittedName>
        <fullName evidence="2">Ubiquitin carboxyl-terminal hydrolase</fullName>
    </submittedName>
</protein>
<sequence>MDFKDTLIEQVQKFKPKLAYGLIEKEEDAKNLMVIYSEFERETSYLIDTQEKIINNQLNDYIQKYREEFEQYLKIISEERQKYMTNGVCGLKNTGNTCFLNVILQCLNNEPSLNKFFCSNYFENALKRNIWENLMTNNPEMTDTGTIIINEETINEEYINKITYRLAELMKVMTSNNKVIIPTSLDKLIREKNVLFEARQQQDCQELLNFIIDSVHEEIKYKYDKVEHRINTFFSNKLDENHKLYELNKDLISYWGNYAKNNYSIITEYLSGIYTTYVVCCNCNKLKQKYEPFTTLQLSMPENEDQGYDIGELLKNYSAMESLSQDNQYFCDTCNQNQDAEKYSFISLCPRILIIQLKRFKYDIKTQNLVKIQTEINFPFNDLHLNDIIDHHCNVNYLNNNRGLKYNLCSIVKHVGSNLQSGHYVCYCKNTVNSMWYKYNDEYVSYIEPEQIIEETKQDSYILFYHLE</sequence>
<dbReference type="CDD" id="cd02257">
    <property type="entry name" value="Peptidase_C19"/>
    <property type="match status" value="1"/>
</dbReference>
<dbReference type="Gene3D" id="3.90.70.10">
    <property type="entry name" value="Cysteine proteinases"/>
    <property type="match status" value="1"/>
</dbReference>
<feature type="domain" description="USP" evidence="1">
    <location>
        <begin position="89"/>
        <end position="468"/>
    </location>
</feature>
<dbReference type="SUPFAM" id="SSF54001">
    <property type="entry name" value="Cysteine proteinases"/>
    <property type="match status" value="1"/>
</dbReference>
<dbReference type="PANTHER" id="PTHR21646">
    <property type="entry name" value="UBIQUITIN CARBOXYL-TERMINAL HYDROLASE"/>
    <property type="match status" value="1"/>
</dbReference>
<dbReference type="InterPro" id="IPR050185">
    <property type="entry name" value="Ub_carboxyl-term_hydrolase"/>
</dbReference>
<evidence type="ECO:0000313" key="2">
    <source>
        <dbReference type="EMBL" id="ARF10845.1"/>
    </source>
</evidence>
<dbReference type="EMBL" id="KY684105">
    <property type="protein sequence ID" value="ARF10845.1"/>
    <property type="molecule type" value="Genomic_DNA"/>
</dbReference>
<gene>
    <name evidence="2" type="ORF">Hokovirus_3_118</name>
</gene>
<dbReference type="PROSITE" id="PS00972">
    <property type="entry name" value="USP_1"/>
    <property type="match status" value="1"/>
</dbReference>
<name>A0A1V0SGJ6_9VIRU</name>
<dbReference type="PANTHER" id="PTHR21646:SF23">
    <property type="entry name" value="UBIQUITIN CARBOXYL-TERMINAL HYDROLASE USP2"/>
    <property type="match status" value="1"/>
</dbReference>
<dbReference type="GO" id="GO:0016579">
    <property type="term" value="P:protein deubiquitination"/>
    <property type="evidence" value="ECO:0007669"/>
    <property type="project" value="InterPro"/>
</dbReference>
<dbReference type="PROSITE" id="PS00973">
    <property type="entry name" value="USP_2"/>
    <property type="match status" value="1"/>
</dbReference>
<dbReference type="GO" id="GO:0004843">
    <property type="term" value="F:cysteine-type deubiquitinase activity"/>
    <property type="evidence" value="ECO:0007669"/>
    <property type="project" value="InterPro"/>
</dbReference>
<dbReference type="InterPro" id="IPR038765">
    <property type="entry name" value="Papain-like_cys_pep_sf"/>
</dbReference>
<accession>A0A1V0SGJ6</accession>
<keyword evidence="2" id="KW-0378">Hydrolase</keyword>
<dbReference type="Pfam" id="PF00443">
    <property type="entry name" value="UCH"/>
    <property type="match status" value="1"/>
</dbReference>
<dbReference type="InterPro" id="IPR018200">
    <property type="entry name" value="USP_CS"/>
</dbReference>
<dbReference type="PROSITE" id="PS50235">
    <property type="entry name" value="USP_3"/>
    <property type="match status" value="1"/>
</dbReference>
<reference evidence="2" key="1">
    <citation type="journal article" date="2017" name="Science">
        <title>Giant viruses with an expanded complement of translation system components.</title>
        <authorList>
            <person name="Schulz F."/>
            <person name="Yutin N."/>
            <person name="Ivanova N.N."/>
            <person name="Ortega D.R."/>
            <person name="Lee T.K."/>
            <person name="Vierheilig J."/>
            <person name="Daims H."/>
            <person name="Horn M."/>
            <person name="Wagner M."/>
            <person name="Jensen G.J."/>
            <person name="Kyrpides N.C."/>
            <person name="Koonin E.V."/>
            <person name="Woyke T."/>
        </authorList>
    </citation>
    <scope>NUCLEOTIDE SEQUENCE</scope>
    <source>
        <strain evidence="2">HKV1</strain>
    </source>
</reference>
<dbReference type="InterPro" id="IPR001394">
    <property type="entry name" value="Peptidase_C19_UCH"/>
</dbReference>